<comment type="caution">
    <text evidence="12">The sequence shown here is derived from an EMBL/GenBank/DDBJ whole genome shotgun (WGS) entry which is preliminary data.</text>
</comment>
<evidence type="ECO:0000313" key="13">
    <source>
        <dbReference type="Proteomes" id="UP000271031"/>
    </source>
</evidence>
<dbReference type="Proteomes" id="UP000271031">
    <property type="component" value="Unassembled WGS sequence"/>
</dbReference>
<dbReference type="PROSITE" id="PS50893">
    <property type="entry name" value="ABC_TRANSPORTER_2"/>
    <property type="match status" value="1"/>
</dbReference>
<dbReference type="Pfam" id="PF00005">
    <property type="entry name" value="ABC_tran"/>
    <property type="match status" value="1"/>
</dbReference>
<keyword evidence="4 10" id="KW-1003">Cell membrane</keyword>
<dbReference type="PANTHER" id="PTHR43553">
    <property type="entry name" value="HEAVY METAL TRANSPORTER"/>
    <property type="match status" value="1"/>
</dbReference>
<dbReference type="SMART" id="SM00382">
    <property type="entry name" value="AAA"/>
    <property type="match status" value="1"/>
</dbReference>
<dbReference type="GO" id="GO:0016887">
    <property type="term" value="F:ATP hydrolysis activity"/>
    <property type="evidence" value="ECO:0007669"/>
    <property type="project" value="InterPro"/>
</dbReference>
<proteinExistence type="inferred from homology"/>
<accession>A0A3M8DNF7</accession>
<comment type="similarity">
    <text evidence="2 10">Belongs to the ABC transporter superfamily.</text>
</comment>
<dbReference type="InterPro" id="IPR015856">
    <property type="entry name" value="ABC_transpr_CbiO/EcfA_su"/>
</dbReference>
<dbReference type="InterPro" id="IPR050095">
    <property type="entry name" value="ECF_ABC_transporter_ATP-bd"/>
</dbReference>
<dbReference type="EMBL" id="RHHQ01000008">
    <property type="protein sequence ID" value="RNB89630.1"/>
    <property type="molecule type" value="Genomic_DNA"/>
</dbReference>
<dbReference type="PROSITE" id="PS00211">
    <property type="entry name" value="ABC_TRANSPORTER_1"/>
    <property type="match status" value="1"/>
</dbReference>
<keyword evidence="5 10" id="KW-0547">Nucleotide-binding</keyword>
<keyword evidence="7" id="KW-1278">Translocase</keyword>
<dbReference type="GO" id="GO:0042626">
    <property type="term" value="F:ATPase-coupled transmembrane transporter activity"/>
    <property type="evidence" value="ECO:0007669"/>
    <property type="project" value="TreeGrafter"/>
</dbReference>
<feature type="domain" description="ABC transporter" evidence="11">
    <location>
        <begin position="7"/>
        <end position="243"/>
    </location>
</feature>
<evidence type="ECO:0000256" key="7">
    <source>
        <dbReference type="ARBA" id="ARBA00022967"/>
    </source>
</evidence>
<dbReference type="AlphaFoldDB" id="A0A3M8DNF7"/>
<dbReference type="InterPro" id="IPR003439">
    <property type="entry name" value="ABC_transporter-like_ATP-bd"/>
</dbReference>
<dbReference type="RefSeq" id="WP_122917885.1">
    <property type="nucleotide sequence ID" value="NZ_RHHQ01000008.1"/>
</dbReference>
<dbReference type="Gene3D" id="3.40.50.300">
    <property type="entry name" value="P-loop containing nucleotide triphosphate hydrolases"/>
    <property type="match status" value="1"/>
</dbReference>
<dbReference type="CDD" id="cd03225">
    <property type="entry name" value="ABC_cobalt_CbiO_domain1"/>
    <property type="match status" value="1"/>
</dbReference>
<dbReference type="GO" id="GO:0015087">
    <property type="term" value="F:cobalt ion transmembrane transporter activity"/>
    <property type="evidence" value="ECO:0007669"/>
    <property type="project" value="UniProtKB-ARBA"/>
</dbReference>
<evidence type="ECO:0000256" key="4">
    <source>
        <dbReference type="ARBA" id="ARBA00022475"/>
    </source>
</evidence>
<comment type="subcellular location">
    <subcellularLocation>
        <location evidence="1 10">Cell membrane</location>
        <topology evidence="1 10">Peripheral membrane protein</topology>
    </subcellularLocation>
</comment>
<evidence type="ECO:0000256" key="9">
    <source>
        <dbReference type="ARBA" id="ARBA00025157"/>
    </source>
</evidence>
<evidence type="ECO:0000256" key="6">
    <source>
        <dbReference type="ARBA" id="ARBA00022840"/>
    </source>
</evidence>
<dbReference type="SUPFAM" id="SSF52540">
    <property type="entry name" value="P-loop containing nucleoside triphosphate hydrolases"/>
    <property type="match status" value="1"/>
</dbReference>
<evidence type="ECO:0000256" key="10">
    <source>
        <dbReference type="RuleBase" id="RU364103"/>
    </source>
</evidence>
<evidence type="ECO:0000256" key="2">
    <source>
        <dbReference type="ARBA" id="ARBA00005417"/>
    </source>
</evidence>
<dbReference type="NCBIfam" id="TIGR01166">
    <property type="entry name" value="cbiO"/>
    <property type="match status" value="1"/>
</dbReference>
<organism evidence="12 13">
    <name type="scientific">Brevibacillus fluminis</name>
    <dbReference type="NCBI Taxonomy" id="511487"/>
    <lineage>
        <taxon>Bacteria</taxon>
        <taxon>Bacillati</taxon>
        <taxon>Bacillota</taxon>
        <taxon>Bacilli</taxon>
        <taxon>Bacillales</taxon>
        <taxon>Paenibacillaceae</taxon>
        <taxon>Brevibacillus</taxon>
    </lineage>
</organism>
<dbReference type="PANTHER" id="PTHR43553:SF24">
    <property type="entry name" value="ENERGY-COUPLING FACTOR TRANSPORTER ATP-BINDING PROTEIN ECFA1"/>
    <property type="match status" value="1"/>
</dbReference>
<gene>
    <name evidence="12" type="ORF">EDM56_10625</name>
</gene>
<keyword evidence="3 10" id="KW-0813">Transport</keyword>
<dbReference type="FunFam" id="3.40.50.300:FF:000224">
    <property type="entry name" value="Energy-coupling factor transporter ATP-binding protein EcfA"/>
    <property type="match status" value="1"/>
</dbReference>
<evidence type="ECO:0000259" key="11">
    <source>
        <dbReference type="PROSITE" id="PS50893"/>
    </source>
</evidence>
<dbReference type="InterPro" id="IPR003593">
    <property type="entry name" value="AAA+_ATPase"/>
</dbReference>
<evidence type="ECO:0000256" key="8">
    <source>
        <dbReference type="ARBA" id="ARBA00023136"/>
    </source>
</evidence>
<reference evidence="12 13" key="1">
    <citation type="submission" date="2018-10" db="EMBL/GenBank/DDBJ databases">
        <title>Phylogenomics of Brevibacillus.</title>
        <authorList>
            <person name="Dunlap C."/>
        </authorList>
    </citation>
    <scope>NUCLEOTIDE SEQUENCE [LARGE SCALE GENOMIC DNA]</scope>
    <source>
        <strain evidence="12 13">JCM 15716</strain>
    </source>
</reference>
<evidence type="ECO:0000313" key="12">
    <source>
        <dbReference type="EMBL" id="RNB89630.1"/>
    </source>
</evidence>
<keyword evidence="6 10" id="KW-0067">ATP-binding</keyword>
<evidence type="ECO:0000256" key="1">
    <source>
        <dbReference type="ARBA" id="ARBA00004202"/>
    </source>
</evidence>
<name>A0A3M8DNF7_9BACL</name>
<protein>
    <recommendedName>
        <fullName evidence="10">ABC transporter ATP-binding protein</fullName>
    </recommendedName>
</protein>
<dbReference type="GO" id="GO:0043190">
    <property type="term" value="C:ATP-binding cassette (ABC) transporter complex"/>
    <property type="evidence" value="ECO:0007669"/>
    <property type="project" value="TreeGrafter"/>
</dbReference>
<dbReference type="GO" id="GO:0005524">
    <property type="term" value="F:ATP binding"/>
    <property type="evidence" value="ECO:0007669"/>
    <property type="project" value="UniProtKB-UniRule"/>
</dbReference>
<sequence>MTTTTLLQATGLHYTYPGAKEPAIRDLTLSVPAGKKSVLLGRNGCGKSTLFLTANGLCRPDEGTVFWQGKPVTYDRRSLLALRRDVGLVLQDPEQQLVAGTVAEDISYGLCNQGLPDREVKEKVQAALERFQLTELADRPLHQLSLGQKKRVSLAGVMVLSPQLLLLDEPTAYLDPSQTRRLIEELEQIHQAGTAILMATHDLELAWSWADWVFVMENGRLVMQGEPHEVLVSAEELEALQLGLPQMVALWQALPVRWKEQMTNRDIPRSIDEWRARLAMFDSRKDEKPGYLLKR</sequence>
<dbReference type="OrthoDB" id="9784332at2"/>
<dbReference type="InterPro" id="IPR017871">
    <property type="entry name" value="ABC_transporter-like_CS"/>
</dbReference>
<dbReference type="InterPro" id="IPR005876">
    <property type="entry name" value="Co_trans_ATP-bd"/>
</dbReference>
<dbReference type="InterPro" id="IPR027417">
    <property type="entry name" value="P-loop_NTPase"/>
</dbReference>
<keyword evidence="13" id="KW-1185">Reference proteome</keyword>
<comment type="function">
    <text evidence="10">Part of an ABC transporter complex. Responsible for energy coupling to the transport system.</text>
</comment>
<evidence type="ECO:0000256" key="5">
    <source>
        <dbReference type="ARBA" id="ARBA00022741"/>
    </source>
</evidence>
<keyword evidence="8 10" id="KW-0472">Membrane</keyword>
<evidence type="ECO:0000256" key="3">
    <source>
        <dbReference type="ARBA" id="ARBA00022448"/>
    </source>
</evidence>
<comment type="function">
    <text evidence="9">Probably part of an ABC transporter complex. Responsible for energy coupling to the transport system.</text>
</comment>